<keyword evidence="3 4" id="KW-0175">Coiled coil</keyword>
<keyword evidence="7" id="KW-0413">Isomerase</keyword>
<evidence type="ECO:0000256" key="4">
    <source>
        <dbReference type="HAMAP-Rule" id="MF_02112"/>
    </source>
</evidence>
<evidence type="ECO:0000313" key="8">
    <source>
        <dbReference type="Proteomes" id="UP001060018"/>
    </source>
</evidence>
<accession>A0AA94XZD5</accession>
<dbReference type="Proteomes" id="UP001060018">
    <property type="component" value="Chromosome"/>
</dbReference>
<dbReference type="SMART" id="SM00382">
    <property type="entry name" value="AAA"/>
    <property type="match status" value="1"/>
</dbReference>
<organism evidence="7 8">
    <name type="scientific">Glutamicibacter halophytocola</name>
    <dbReference type="NCBI Taxonomy" id="1933880"/>
    <lineage>
        <taxon>Bacteria</taxon>
        <taxon>Bacillati</taxon>
        <taxon>Actinomycetota</taxon>
        <taxon>Actinomycetes</taxon>
        <taxon>Micrococcales</taxon>
        <taxon>Micrococcaceae</taxon>
        <taxon>Glutamicibacter</taxon>
    </lineage>
</organism>
<proteinExistence type="inferred from homology"/>
<dbReference type="FunFam" id="3.40.50.300:FF:001025">
    <property type="entry name" value="ATPase family, AAA domain-containing 2B"/>
    <property type="match status" value="1"/>
</dbReference>
<dbReference type="Gene3D" id="3.40.50.300">
    <property type="entry name" value="P-loop containing nucleotide triphosphate hydrolases"/>
    <property type="match status" value="1"/>
</dbReference>
<dbReference type="Gene3D" id="2.40.50.140">
    <property type="entry name" value="Nucleic acid-binding proteins"/>
    <property type="match status" value="2"/>
</dbReference>
<dbReference type="Pfam" id="PF17758">
    <property type="entry name" value="Prot_ATP_ID_OB_N"/>
    <property type="match status" value="1"/>
</dbReference>
<dbReference type="Gene3D" id="1.10.8.60">
    <property type="match status" value="1"/>
</dbReference>
<evidence type="ECO:0000259" key="6">
    <source>
        <dbReference type="SMART" id="SM00382"/>
    </source>
</evidence>
<dbReference type="InterPro" id="IPR041626">
    <property type="entry name" value="Prot_ATP_ID_OB_N"/>
</dbReference>
<feature type="domain" description="AAA+ ATPase" evidence="6">
    <location>
        <begin position="259"/>
        <end position="413"/>
    </location>
</feature>
<dbReference type="InterPro" id="IPR032501">
    <property type="entry name" value="Prot_ATP_ID_OB_2nd"/>
</dbReference>
<name>A0AA94XZD5_9MICC</name>
<dbReference type="PANTHER" id="PTHR23077:SF144">
    <property type="entry name" value="PROTEASOME-ASSOCIATED ATPASE"/>
    <property type="match status" value="1"/>
</dbReference>
<evidence type="ECO:0000256" key="3">
    <source>
        <dbReference type="ARBA" id="ARBA00023054"/>
    </source>
</evidence>
<dbReference type="GO" id="GO:0005524">
    <property type="term" value="F:ATP binding"/>
    <property type="evidence" value="ECO:0007669"/>
    <property type="project" value="UniProtKB-UniRule"/>
</dbReference>
<dbReference type="Pfam" id="PF00004">
    <property type="entry name" value="AAA"/>
    <property type="match status" value="1"/>
</dbReference>
<dbReference type="GO" id="GO:0019941">
    <property type="term" value="P:modification-dependent protein catabolic process"/>
    <property type="evidence" value="ECO:0007669"/>
    <property type="project" value="InterPro"/>
</dbReference>
<protein>
    <recommendedName>
        <fullName evidence="4">AAA ATPase forming ring-shaped complexes</fullName>
        <shortName evidence="4">ARC</shortName>
    </recommendedName>
</protein>
<dbReference type="AlphaFoldDB" id="A0AA94XZD5"/>
<keyword evidence="2 4" id="KW-0067">ATP-binding</keyword>
<dbReference type="GO" id="GO:0016887">
    <property type="term" value="F:ATP hydrolysis activity"/>
    <property type="evidence" value="ECO:0007669"/>
    <property type="project" value="UniProtKB-UniRule"/>
</dbReference>
<gene>
    <name evidence="4 7" type="primary">arc</name>
    <name evidence="7" type="ORF">NUH22_08295</name>
</gene>
<feature type="coiled-coil region" evidence="4">
    <location>
        <begin position="6"/>
        <end position="47"/>
    </location>
</feature>
<dbReference type="Gene3D" id="1.20.5.170">
    <property type="match status" value="1"/>
</dbReference>
<comment type="similarity">
    <text evidence="4 5">Belongs to the AAA ATPase family.</text>
</comment>
<dbReference type="InterPro" id="IPR003960">
    <property type="entry name" value="ATPase_AAA_CS"/>
</dbReference>
<dbReference type="SUPFAM" id="SSF52540">
    <property type="entry name" value="P-loop containing nucleoside triphosphate hydrolases"/>
    <property type="match status" value="1"/>
</dbReference>
<dbReference type="InterPro" id="IPR003593">
    <property type="entry name" value="AAA+_ATPase"/>
</dbReference>
<keyword evidence="7" id="KW-0647">Proteasome</keyword>
<reference evidence="7" key="1">
    <citation type="journal article" date="2022" name="Pest Manag. Sci.">
        <title>Glutamicibacter halophytocola-mediated host fitness of potato tuber moth on Solanaceae crops.</title>
        <authorList>
            <person name="Wang W."/>
            <person name="Xiao G."/>
            <person name="Du G."/>
            <person name="Chang L."/>
            <person name="Yang Y."/>
            <person name="Ye J."/>
            <person name="Chen B."/>
        </authorList>
    </citation>
    <scope>NUCLEOTIDE SEQUENCE</scope>
    <source>
        <strain evidence="7">S2</strain>
    </source>
</reference>
<dbReference type="GO" id="GO:0016853">
    <property type="term" value="F:isomerase activity"/>
    <property type="evidence" value="ECO:0007669"/>
    <property type="project" value="UniProtKB-KW"/>
</dbReference>
<keyword evidence="1 4" id="KW-0547">Nucleotide-binding</keyword>
<dbReference type="Pfam" id="PF16450">
    <property type="entry name" value="Prot_ATP_ID_OB_C"/>
    <property type="match status" value="1"/>
</dbReference>
<dbReference type="PROSITE" id="PS00674">
    <property type="entry name" value="AAA"/>
    <property type="match status" value="1"/>
</dbReference>
<dbReference type="InterPro" id="IPR003959">
    <property type="entry name" value="ATPase_AAA_core"/>
</dbReference>
<dbReference type="HAMAP" id="MF_02112">
    <property type="entry name" value="ARC_ATPase"/>
    <property type="match status" value="1"/>
</dbReference>
<comment type="subunit">
    <text evidence="4">Homohexamer. Assembles into a hexameric ring structure.</text>
</comment>
<evidence type="ECO:0000256" key="2">
    <source>
        <dbReference type="ARBA" id="ARBA00022840"/>
    </source>
</evidence>
<sequence length="566" mass="62873">MWGSWNVNENHEAEKLAERLQMTERQVNVLRDKNRNLDKQLAGLSGNNQRLVALLETTREQIINLKAALEKDGDTPFSYGTVVAKHPRQHPASGQGIESTGVQAVDVIYSGRKMRVTVSPLMDFDSVLIGQQVLLNEALVVVAALGFEETGELVTVKELLENNLAVVMAHADDQRVIELAEPLRKAHLRVGDQLTVDSRSGMAVSRVQLTDMQSLVLEEVPEISYSDIGGLNSQIEAIKDSVELPFTHPDLYREHGLSAPKGILLYGPPGCGKTLIAKAVAHSLAQRVVERKEGTSTRSYFLNIKGPELLDKYVGETERHIRLIFARAREKALHGDPVVVFFDEMEALFRTRGTGVSSDVETTIVPQLLAEIDGVERLDNVIVIGASNREDMIDPAILRPGRLDVKIKIRRPDALGATEIFSKYLTTDLPLHESELASDAGNGEATIRRMIDSTVSEMYSTDRINEFLEVTYVTGQTEILYFKDFASGAVIHNIVDRAKKHAIKALITTGERGLKMEYLLRAVREEFAEHEDMPNTTNPDDWARISGRKGERISNIRSLVNRQAAS</sequence>
<dbReference type="InterPro" id="IPR050168">
    <property type="entry name" value="AAA_ATPase_domain"/>
</dbReference>
<dbReference type="RefSeq" id="WP_195181513.1">
    <property type="nucleotide sequence ID" value="NZ_CP102487.1"/>
</dbReference>
<dbReference type="NCBIfam" id="TIGR03689">
    <property type="entry name" value="pup_AAA"/>
    <property type="match status" value="1"/>
</dbReference>
<evidence type="ECO:0000313" key="7">
    <source>
        <dbReference type="EMBL" id="UUX60587.1"/>
    </source>
</evidence>
<dbReference type="InterPro" id="IPR012340">
    <property type="entry name" value="NA-bd_OB-fold"/>
</dbReference>
<feature type="binding site" evidence="4">
    <location>
        <begin position="270"/>
        <end position="275"/>
    </location>
    <ligand>
        <name>ATP</name>
        <dbReference type="ChEBI" id="CHEBI:30616"/>
    </ligand>
</feature>
<dbReference type="InterPro" id="IPR027417">
    <property type="entry name" value="P-loop_NTPase"/>
</dbReference>
<dbReference type="GO" id="GO:0010498">
    <property type="term" value="P:proteasomal protein catabolic process"/>
    <property type="evidence" value="ECO:0007669"/>
    <property type="project" value="InterPro"/>
</dbReference>
<evidence type="ECO:0000256" key="5">
    <source>
        <dbReference type="RuleBase" id="RU003651"/>
    </source>
</evidence>
<evidence type="ECO:0000256" key="1">
    <source>
        <dbReference type="ARBA" id="ARBA00022741"/>
    </source>
</evidence>
<dbReference type="EMBL" id="CP102487">
    <property type="protein sequence ID" value="UUX60587.1"/>
    <property type="molecule type" value="Genomic_DNA"/>
</dbReference>
<dbReference type="PANTHER" id="PTHR23077">
    <property type="entry name" value="AAA-FAMILY ATPASE"/>
    <property type="match status" value="1"/>
</dbReference>
<dbReference type="InterPro" id="IPR022482">
    <property type="entry name" value="Proteasome_ATPase"/>
</dbReference>
<dbReference type="GO" id="GO:0000502">
    <property type="term" value="C:proteasome complex"/>
    <property type="evidence" value="ECO:0007669"/>
    <property type="project" value="UniProtKB-KW"/>
</dbReference>